<feature type="region of interest" description="Disordered" evidence="2">
    <location>
        <begin position="875"/>
        <end position="897"/>
    </location>
</feature>
<keyword evidence="3" id="KW-1133">Transmembrane helix</keyword>
<keyword evidence="3" id="KW-0472">Membrane</keyword>
<proteinExistence type="predicted"/>
<feature type="compositionally biased region" description="Acidic residues" evidence="2">
    <location>
        <begin position="466"/>
        <end position="492"/>
    </location>
</feature>
<organism evidence="4 5">
    <name type="scientific">Polarella glacialis</name>
    <name type="common">Dinoflagellate</name>
    <dbReference type="NCBI Taxonomy" id="89957"/>
    <lineage>
        <taxon>Eukaryota</taxon>
        <taxon>Sar</taxon>
        <taxon>Alveolata</taxon>
        <taxon>Dinophyceae</taxon>
        <taxon>Suessiales</taxon>
        <taxon>Suessiaceae</taxon>
        <taxon>Polarella</taxon>
    </lineage>
</organism>
<reference evidence="4" key="1">
    <citation type="submission" date="2021-02" db="EMBL/GenBank/DDBJ databases">
        <authorList>
            <person name="Dougan E. K."/>
            <person name="Rhodes N."/>
            <person name="Thang M."/>
            <person name="Chan C."/>
        </authorList>
    </citation>
    <scope>NUCLEOTIDE SEQUENCE</scope>
</reference>
<evidence type="ECO:0000256" key="2">
    <source>
        <dbReference type="SAM" id="MobiDB-lite"/>
    </source>
</evidence>
<keyword evidence="3" id="KW-0812">Transmembrane</keyword>
<feature type="compositionally biased region" description="Basic and acidic residues" evidence="2">
    <location>
        <begin position="412"/>
        <end position="440"/>
    </location>
</feature>
<sequence length="1049" mass="112206">MCRAARAEVSLEAARAAAAAAIRAAGEAAKAETAAAVRAANEASRADTAAAIRAATEAARAEAVAAVRAADEASRADTAAAIRAARKAAQAETAAAIRLAEEENERIRRNAKSIIQRLKGTPQATEPSFQAMSSAARAFVSATGLMKLPAEQAHAKAQKLRDTLFDRIRRGFEKLPQMISLQDAQQIIRFCDSEYDTGDKVKAPPSRHLLDPGNVAPSTPDGAPPTFPGALAAAGARRDEEDVPPHRRGVQPLRCAIRKGPSGVVMNSQRGIQFGPYGPRISQVKVATYKASGDTLWFLRPGAYVSCDACLKAVPHSRGSLQGASQRSRFTWDEFLCTDCRPPNTAMGAEVLGTKERVWVEVGQQEAGAESFGSFVSRARSRSGQSGQEGKNTSHSRSGKKAENTDYSPNRGEGEMEHRDRSKESQSERGIKSQDRDEKRTRSRTCHDAGTMNQERNEKSRRVWQQDEEDTDGQPQDEEDTEGQQQDEEDSQDQQSDGGSTSVTCCCDRCITLPVRSRVRCVCRLCHKGLAPTFRRAIAAAAAVCQAQGADAATKLSEATHSWSAGQSLRQGVHMFAAVGAATVVIVILVLAAAAAWRTRAAGPTQGGGRAAARRSKRQLIVPPGVRRRPPTRDSVGGEPRACGEMMPTEVEELAREIVEGVAAMAAERPPGDPRRWQRAVEEDSAPAVESVYGHIQPGDAAVPVFVTKTGRGSDSGWPPVAGAAQAMASDSGWPPLAGAAHAVTSNSGWPPFAGAAHAMTRRAAAAKDFGEHVVVPRWRQKKASIQDFGEHVVVPRWRQKKASIQDFGEHVVVPKDQWTRLGDSIAEPQGEKATQEATEATEVTLGPTASYAELKRALRNRLARSLSLGRRASTMTDGCPRWGRKSHSARTTRDSRRGWAVPGLSAGGFSAEGADREGGALERLRVVAGDGPVSANEAQAAGNWLSSATEALACAVRRGFVLDRSRFQVLPHWCLTQWMARQWTSGMSNLRPGRRGGFAAAATSSRTSVTALETANRVDTTFSAEVPVPVLAASVSDETVAHGAQMKL</sequence>
<feature type="compositionally biased region" description="Low complexity" evidence="2">
    <location>
        <begin position="493"/>
        <end position="502"/>
    </location>
</feature>
<name>A0A813FUM3_POLGL</name>
<evidence type="ECO:0000313" key="4">
    <source>
        <dbReference type="EMBL" id="CAE8617244.1"/>
    </source>
</evidence>
<feature type="region of interest" description="Disordered" evidence="2">
    <location>
        <begin position="370"/>
        <end position="502"/>
    </location>
</feature>
<keyword evidence="5" id="KW-1185">Reference proteome</keyword>
<protein>
    <submittedName>
        <fullName evidence="4">Uncharacterized protein</fullName>
    </submittedName>
</protein>
<dbReference type="EMBL" id="CAJNNV010026105">
    <property type="protein sequence ID" value="CAE8617244.1"/>
    <property type="molecule type" value="Genomic_DNA"/>
</dbReference>
<comment type="caution">
    <text evidence="4">The sequence shown here is derived from an EMBL/GenBank/DDBJ whole genome shotgun (WGS) entry which is preliminary data.</text>
</comment>
<accession>A0A813FUM3</accession>
<feature type="transmembrane region" description="Helical" evidence="3">
    <location>
        <begin position="575"/>
        <end position="597"/>
    </location>
</feature>
<keyword evidence="1" id="KW-0175">Coiled coil</keyword>
<gene>
    <name evidence="4" type="ORF">PGLA1383_LOCUS34907</name>
</gene>
<feature type="region of interest" description="Disordered" evidence="2">
    <location>
        <begin position="203"/>
        <end position="228"/>
    </location>
</feature>
<feature type="coiled-coil region" evidence="1">
    <location>
        <begin position="90"/>
        <end position="117"/>
    </location>
</feature>
<evidence type="ECO:0000256" key="1">
    <source>
        <dbReference type="SAM" id="Coils"/>
    </source>
</evidence>
<evidence type="ECO:0000256" key="3">
    <source>
        <dbReference type="SAM" id="Phobius"/>
    </source>
</evidence>
<feature type="region of interest" description="Disordered" evidence="2">
    <location>
        <begin position="624"/>
        <end position="643"/>
    </location>
</feature>
<dbReference type="AlphaFoldDB" id="A0A813FUM3"/>
<dbReference type="Proteomes" id="UP000654075">
    <property type="component" value="Unassembled WGS sequence"/>
</dbReference>
<feature type="compositionally biased region" description="Basic and acidic residues" evidence="2">
    <location>
        <begin position="455"/>
        <end position="465"/>
    </location>
</feature>
<evidence type="ECO:0000313" key="5">
    <source>
        <dbReference type="Proteomes" id="UP000654075"/>
    </source>
</evidence>